<feature type="transmembrane region" description="Helical" evidence="7">
    <location>
        <begin position="342"/>
        <end position="362"/>
    </location>
</feature>
<gene>
    <name evidence="10" type="ordered locus">MLP_15690</name>
</gene>
<evidence type="ECO:0000256" key="2">
    <source>
        <dbReference type="ARBA" id="ARBA00022475"/>
    </source>
</evidence>
<dbReference type="InterPro" id="IPR025857">
    <property type="entry name" value="MacB_PCD"/>
</dbReference>
<evidence type="ECO:0008006" key="12">
    <source>
        <dbReference type="Google" id="ProtNLM"/>
    </source>
</evidence>
<sequence length="411" mass="42594">MNALETFRTAYGALRAHRMRSTLTVLGILIGIAAVMLTVALGQAARTLVLQQITAMGTNLIMVTPGGPDPQPEDPDGYQSFAYAALSLADVEALADPVNAPDVVGVAPTNESYTTVTSGEESQEVSLAGSTPDWLSVRGRTVQSGRFFSADEAARGARVVVVGTTTAQQLLSGGDPLGAEVTIAGQSFTVIGVLNSAGSALGEDQDNLLVIPRTTLLQQIDTSSNPNDVNTLYLQAKDQESLSAAYQQIERTLMTRHGNTEGAKDFSILTQQSLIDTANQTTAILTAALGGIAAISLLVGSIGVMNIMLVSVTERVREIGLRKALGATPAAIRNQFLVEASMLGLLGGMLGLLLGMGVAWVIGVLTDFPVVPSVSATALALGVSLLIGIVAGVYPAARAARLAPIDALRNE</sequence>
<feature type="transmembrane region" description="Helical" evidence="7">
    <location>
        <begin position="283"/>
        <end position="312"/>
    </location>
</feature>
<feature type="transmembrane region" description="Helical" evidence="7">
    <location>
        <begin position="21"/>
        <end position="42"/>
    </location>
</feature>
<dbReference type="Proteomes" id="UP000007947">
    <property type="component" value="Chromosome"/>
</dbReference>
<organism evidence="10 11">
    <name type="scientific">Microlunatus phosphovorus (strain ATCC 700054 / DSM 10555 / JCM 9379 / NBRC 101784 / NCIMB 13414 / VKM Ac-1990 / NM-1)</name>
    <dbReference type="NCBI Taxonomy" id="1032480"/>
    <lineage>
        <taxon>Bacteria</taxon>
        <taxon>Bacillati</taxon>
        <taxon>Actinomycetota</taxon>
        <taxon>Actinomycetes</taxon>
        <taxon>Propionibacteriales</taxon>
        <taxon>Propionibacteriaceae</taxon>
        <taxon>Microlunatus</taxon>
    </lineage>
</organism>
<evidence type="ECO:0000256" key="7">
    <source>
        <dbReference type="SAM" id="Phobius"/>
    </source>
</evidence>
<keyword evidence="3 7" id="KW-0812">Transmembrane</keyword>
<evidence type="ECO:0000256" key="6">
    <source>
        <dbReference type="ARBA" id="ARBA00038076"/>
    </source>
</evidence>
<dbReference type="EMBL" id="AP012204">
    <property type="protein sequence ID" value="BAK34583.1"/>
    <property type="molecule type" value="Genomic_DNA"/>
</dbReference>
<evidence type="ECO:0000256" key="5">
    <source>
        <dbReference type="ARBA" id="ARBA00023136"/>
    </source>
</evidence>
<keyword evidence="4 7" id="KW-1133">Transmembrane helix</keyword>
<feature type="domain" description="MacB-like periplasmic core" evidence="9">
    <location>
        <begin position="21"/>
        <end position="251"/>
    </location>
</feature>
<dbReference type="HOGENOM" id="CLU_000604_8_0_11"/>
<reference evidence="10 11" key="1">
    <citation type="submission" date="2011-05" db="EMBL/GenBank/DDBJ databases">
        <title>Whole genome sequence of Microlunatus phosphovorus NM-1.</title>
        <authorList>
            <person name="Hosoyama A."/>
            <person name="Sasaki K."/>
            <person name="Harada T."/>
            <person name="Igarashi R."/>
            <person name="Kawakoshi A."/>
            <person name="Sasagawa M."/>
            <person name="Fukada J."/>
            <person name="Nakamura S."/>
            <person name="Katano Y."/>
            <person name="Hanada S."/>
            <person name="Kamagata Y."/>
            <person name="Nakamura N."/>
            <person name="Yamazaki S."/>
            <person name="Fujita N."/>
        </authorList>
    </citation>
    <scope>NUCLEOTIDE SEQUENCE [LARGE SCALE GENOMIC DNA]</scope>
    <source>
        <strain evidence="11">ATCC 700054 / DSM 10555 / JCM 9379 / NBRC 101784 / NCIMB 13414 / VKM Ac-1990 / NM-1</strain>
    </source>
</reference>
<dbReference type="AlphaFoldDB" id="F5XR93"/>
<feature type="transmembrane region" description="Helical" evidence="7">
    <location>
        <begin position="374"/>
        <end position="394"/>
    </location>
</feature>
<dbReference type="InterPro" id="IPR003838">
    <property type="entry name" value="ABC3_permease_C"/>
</dbReference>
<dbReference type="STRING" id="1032480.MLP_15690"/>
<evidence type="ECO:0000259" key="9">
    <source>
        <dbReference type="Pfam" id="PF12704"/>
    </source>
</evidence>
<evidence type="ECO:0000313" key="11">
    <source>
        <dbReference type="Proteomes" id="UP000007947"/>
    </source>
</evidence>
<name>F5XR93_MICPN</name>
<keyword evidence="11" id="KW-1185">Reference proteome</keyword>
<evidence type="ECO:0000259" key="8">
    <source>
        <dbReference type="Pfam" id="PF02687"/>
    </source>
</evidence>
<dbReference type="RefSeq" id="WP_013862466.1">
    <property type="nucleotide sequence ID" value="NC_015635.1"/>
</dbReference>
<keyword evidence="5 7" id="KW-0472">Membrane</keyword>
<dbReference type="PANTHER" id="PTHR30572">
    <property type="entry name" value="MEMBRANE COMPONENT OF TRANSPORTER-RELATED"/>
    <property type="match status" value="1"/>
</dbReference>
<accession>F5XR93</accession>
<evidence type="ECO:0000256" key="1">
    <source>
        <dbReference type="ARBA" id="ARBA00004651"/>
    </source>
</evidence>
<comment type="subcellular location">
    <subcellularLocation>
        <location evidence="1">Cell membrane</location>
        <topology evidence="1">Multi-pass membrane protein</topology>
    </subcellularLocation>
</comment>
<dbReference type="GO" id="GO:0005886">
    <property type="term" value="C:plasma membrane"/>
    <property type="evidence" value="ECO:0007669"/>
    <property type="project" value="UniProtKB-SubCell"/>
</dbReference>
<evidence type="ECO:0000313" key="10">
    <source>
        <dbReference type="EMBL" id="BAK34583.1"/>
    </source>
</evidence>
<proteinExistence type="inferred from homology"/>
<dbReference type="KEGG" id="mph:MLP_15690"/>
<dbReference type="eggNOG" id="COG0577">
    <property type="taxonomic scope" value="Bacteria"/>
</dbReference>
<dbReference type="GO" id="GO:0022857">
    <property type="term" value="F:transmembrane transporter activity"/>
    <property type="evidence" value="ECO:0007669"/>
    <property type="project" value="TreeGrafter"/>
</dbReference>
<feature type="domain" description="ABC3 transporter permease C-terminal" evidence="8">
    <location>
        <begin position="292"/>
        <end position="403"/>
    </location>
</feature>
<dbReference type="InterPro" id="IPR050250">
    <property type="entry name" value="Macrolide_Exporter_MacB"/>
</dbReference>
<protein>
    <recommendedName>
        <fullName evidence="12">ABC transporter permease protein</fullName>
    </recommendedName>
</protein>
<comment type="similarity">
    <text evidence="6">Belongs to the ABC-4 integral membrane protein family.</text>
</comment>
<dbReference type="Pfam" id="PF02687">
    <property type="entry name" value="FtsX"/>
    <property type="match status" value="1"/>
</dbReference>
<keyword evidence="2" id="KW-1003">Cell membrane</keyword>
<evidence type="ECO:0000256" key="3">
    <source>
        <dbReference type="ARBA" id="ARBA00022692"/>
    </source>
</evidence>
<dbReference type="Pfam" id="PF12704">
    <property type="entry name" value="MacB_PCD"/>
    <property type="match status" value="1"/>
</dbReference>
<evidence type="ECO:0000256" key="4">
    <source>
        <dbReference type="ARBA" id="ARBA00022989"/>
    </source>
</evidence>
<dbReference type="OrthoDB" id="9780560at2"/>
<dbReference type="PANTHER" id="PTHR30572:SF4">
    <property type="entry name" value="ABC TRANSPORTER PERMEASE YTRF"/>
    <property type="match status" value="1"/>
</dbReference>